<protein>
    <submittedName>
        <fullName evidence="2">BpsFReDn27</fullName>
    </submittedName>
</protein>
<organism evidence="2 3">
    <name type="scientific">Biomphalaria pfeifferi</name>
    <name type="common">Bloodfluke planorb</name>
    <name type="synonym">Freshwater snail</name>
    <dbReference type="NCBI Taxonomy" id="112525"/>
    <lineage>
        <taxon>Eukaryota</taxon>
        <taxon>Metazoa</taxon>
        <taxon>Spiralia</taxon>
        <taxon>Lophotrochozoa</taxon>
        <taxon>Mollusca</taxon>
        <taxon>Gastropoda</taxon>
        <taxon>Heterobranchia</taxon>
        <taxon>Euthyneura</taxon>
        <taxon>Panpulmonata</taxon>
        <taxon>Hygrophila</taxon>
        <taxon>Lymnaeoidea</taxon>
        <taxon>Planorbidae</taxon>
        <taxon>Biomphalaria</taxon>
    </lineage>
</organism>
<feature type="domain" description="Fibrinogen C-terminal" evidence="1">
    <location>
        <begin position="210"/>
        <end position="398"/>
    </location>
</feature>
<gene>
    <name evidence="2" type="ORF">Bpfe_017361</name>
</gene>
<keyword evidence="3" id="KW-1185">Reference proteome</keyword>
<dbReference type="SUPFAM" id="SSF56496">
    <property type="entry name" value="Fibrinogen C-terminal domain-like"/>
    <property type="match status" value="1"/>
</dbReference>
<sequence length="434" mass="48497">MTSTRELPSLVIQPTLATLVRKLWSLWSYPPCVVLRNEDNLNFTSQKAKPFFFSSNVKITMKGANKIATLTLVGKICRTEATLLLALSLLFTFNFDVCRTTMLSVRNYTKVVGCYASSDESLVVTKCLEKKLTISFLHCISQCSSLTSCKGVMKDKLGGCYFYTECEYIYLGNCKLEDPVAIVVYLDIVNFTHASEGGETTSATNNGTRCIPVSYGTSCESGQKLCNDTNSTGLFWIEARLANLTKVLCEVTSSGEVKVYAFKNDGTAYHNKSWSLYSQGYYINDNNFWLGLENMRSVISSSFTNMKLELVFNSSANYFNWDYSGVAISNSSTHYTLTYANSKVNSNIWNILQKNCLVSGKSFSTIDSDNDDDSDDLAAQGNSGWWFEDTGIYNILICNPMGRLTSTSGKMTFFGLDVEKFANIFTYVGMYFYK</sequence>
<dbReference type="InterPro" id="IPR014716">
    <property type="entry name" value="Fibrinogen_a/b/g_C_1"/>
</dbReference>
<dbReference type="PANTHER" id="PTHR19143">
    <property type="entry name" value="FIBRINOGEN/TENASCIN/ANGIOPOEITIN"/>
    <property type="match status" value="1"/>
</dbReference>
<dbReference type="Proteomes" id="UP001233172">
    <property type="component" value="Unassembled WGS sequence"/>
</dbReference>
<dbReference type="Gene3D" id="3.90.215.10">
    <property type="entry name" value="Gamma Fibrinogen, chain A, domain 1"/>
    <property type="match status" value="1"/>
</dbReference>
<reference evidence="2" key="2">
    <citation type="submission" date="2023-04" db="EMBL/GenBank/DDBJ databases">
        <authorList>
            <person name="Bu L."/>
            <person name="Lu L."/>
            <person name="Laidemitt M.R."/>
            <person name="Zhang S.M."/>
            <person name="Mutuku M."/>
            <person name="Mkoji G."/>
            <person name="Steinauer M."/>
            <person name="Loker E.S."/>
        </authorList>
    </citation>
    <scope>NUCLEOTIDE SEQUENCE</scope>
    <source>
        <strain evidence="2">KasaAsao</strain>
        <tissue evidence="2">Whole Snail</tissue>
    </source>
</reference>
<name>A0AAD8BGU1_BIOPF</name>
<accession>A0AAD8BGU1</accession>
<dbReference type="InterPro" id="IPR036056">
    <property type="entry name" value="Fibrinogen-like_C"/>
</dbReference>
<dbReference type="Pfam" id="PF00147">
    <property type="entry name" value="Fibrinogen_C"/>
    <property type="match status" value="1"/>
</dbReference>
<proteinExistence type="predicted"/>
<reference evidence="2" key="1">
    <citation type="journal article" date="2023" name="PLoS Negl. Trop. Dis.">
        <title>A genome sequence for Biomphalaria pfeifferi, the major vector snail for the human-infecting parasite Schistosoma mansoni.</title>
        <authorList>
            <person name="Bu L."/>
            <person name="Lu L."/>
            <person name="Laidemitt M.R."/>
            <person name="Zhang S.M."/>
            <person name="Mutuku M."/>
            <person name="Mkoji G."/>
            <person name="Steinauer M."/>
            <person name="Loker E.S."/>
        </authorList>
    </citation>
    <scope>NUCLEOTIDE SEQUENCE</scope>
    <source>
        <strain evidence="2">KasaAsao</strain>
    </source>
</reference>
<evidence type="ECO:0000313" key="2">
    <source>
        <dbReference type="EMBL" id="KAK0053205.1"/>
    </source>
</evidence>
<dbReference type="GO" id="GO:0005615">
    <property type="term" value="C:extracellular space"/>
    <property type="evidence" value="ECO:0007669"/>
    <property type="project" value="TreeGrafter"/>
</dbReference>
<dbReference type="SMART" id="SM00186">
    <property type="entry name" value="FBG"/>
    <property type="match status" value="1"/>
</dbReference>
<dbReference type="InterPro" id="IPR050373">
    <property type="entry name" value="Fibrinogen_C-term_domain"/>
</dbReference>
<dbReference type="Gene3D" id="4.10.530.10">
    <property type="entry name" value="Gamma-fibrinogen Carboxyl Terminal Fragment, domain 2"/>
    <property type="match status" value="1"/>
</dbReference>
<dbReference type="PROSITE" id="PS51406">
    <property type="entry name" value="FIBRINOGEN_C_2"/>
    <property type="match status" value="1"/>
</dbReference>
<dbReference type="InterPro" id="IPR002181">
    <property type="entry name" value="Fibrinogen_a/b/g_C_dom"/>
</dbReference>
<comment type="caution">
    <text evidence="2">The sequence shown here is derived from an EMBL/GenBank/DDBJ whole genome shotgun (WGS) entry which is preliminary data.</text>
</comment>
<dbReference type="EMBL" id="JASAOG010000088">
    <property type="protein sequence ID" value="KAK0053205.1"/>
    <property type="molecule type" value="Genomic_DNA"/>
</dbReference>
<evidence type="ECO:0000259" key="1">
    <source>
        <dbReference type="PROSITE" id="PS51406"/>
    </source>
</evidence>
<evidence type="ECO:0000313" key="3">
    <source>
        <dbReference type="Proteomes" id="UP001233172"/>
    </source>
</evidence>
<dbReference type="AlphaFoldDB" id="A0AAD8BGU1"/>